<evidence type="ECO:0000313" key="3">
    <source>
        <dbReference type="Proteomes" id="UP000199501"/>
    </source>
</evidence>
<accession>A0A1G6N0A3</accession>
<protein>
    <submittedName>
        <fullName evidence="2">Uncharacterized protein</fullName>
    </submittedName>
</protein>
<feature type="region of interest" description="Disordered" evidence="1">
    <location>
        <begin position="25"/>
        <end position="55"/>
    </location>
</feature>
<sequence>MEAGLNEVRVIGAEARVGVKLRKVETESGATQGAETKAREGKKVGTKAEVRLGTR</sequence>
<evidence type="ECO:0000313" key="2">
    <source>
        <dbReference type="EMBL" id="SDC61269.1"/>
    </source>
</evidence>
<proteinExistence type="predicted"/>
<gene>
    <name evidence="2" type="ORF">SAMN05216174_103126</name>
</gene>
<dbReference type="AlphaFoldDB" id="A0A1G6N0A3"/>
<organism evidence="2 3">
    <name type="scientific">Actinokineospora iranica</name>
    <dbReference type="NCBI Taxonomy" id="1271860"/>
    <lineage>
        <taxon>Bacteria</taxon>
        <taxon>Bacillati</taxon>
        <taxon>Actinomycetota</taxon>
        <taxon>Actinomycetes</taxon>
        <taxon>Pseudonocardiales</taxon>
        <taxon>Pseudonocardiaceae</taxon>
        <taxon>Actinokineospora</taxon>
    </lineage>
</organism>
<evidence type="ECO:0000256" key="1">
    <source>
        <dbReference type="SAM" id="MobiDB-lite"/>
    </source>
</evidence>
<reference evidence="3" key="1">
    <citation type="submission" date="2016-10" db="EMBL/GenBank/DDBJ databases">
        <authorList>
            <person name="Varghese N."/>
            <person name="Submissions S."/>
        </authorList>
    </citation>
    <scope>NUCLEOTIDE SEQUENCE [LARGE SCALE GENOMIC DNA]</scope>
    <source>
        <strain evidence="3">IBRC-M 10403</strain>
    </source>
</reference>
<keyword evidence="3" id="KW-1185">Reference proteome</keyword>
<feature type="compositionally biased region" description="Basic and acidic residues" evidence="1">
    <location>
        <begin position="36"/>
        <end position="55"/>
    </location>
</feature>
<dbReference type="EMBL" id="FMZZ01000003">
    <property type="protein sequence ID" value="SDC61269.1"/>
    <property type="molecule type" value="Genomic_DNA"/>
</dbReference>
<dbReference type="Proteomes" id="UP000199501">
    <property type="component" value="Unassembled WGS sequence"/>
</dbReference>
<name>A0A1G6N0A3_9PSEU</name>